<feature type="compositionally biased region" description="Basic and acidic residues" evidence="2">
    <location>
        <begin position="347"/>
        <end position="369"/>
    </location>
</feature>
<name>A0A6V7M402_9HYME</name>
<gene>
    <name evidence="3" type="ORF">BBRV_LOCUS122629</name>
</gene>
<sequence>MENPEEVLQALDEFQKLKPSEIPRELEDYLCFVAKTGDPVYQWSLIKPLFREKLVRVMTDFYESCPTLDLAPSPNIEQFNYDSMKGNLLDLLESFANAPFTVQRICELLTAPRKEYNRVDKFMRAIEKNILVVSTKEPGSRRSENGDSMINGSMDDEPSANQSNEVEMESWVKDCTQPEVPLVETVIPSMIPAKLLEKDIDDKTKSDDFISQEENSETLPSSQTSEIPASDVPEAIMNEDTSSQPSLETETEESEQSGKKLQTTFCSKDFVKETIEEEKMDEKIEESKPTDAHEETSSAEKVEETVKMENDIKTNYNAQRQAEMKVEEEIEEKRARLDDDVAEAAETDDKVGVVEEEKVDEKVEQKLEETVSAVDSEAEPATEETETVVEEKISSSEVNEETDDTKVTETISSESPKVIVEEPPSEDIAEPVKVEEQEEAAIVIQEAMDDDVKSSNSMVPDPIPIVEEPKEEATKDEAPVEEETAVMEEAVETKDSEEVMKSVEVQEETTTTTTTTSIVEEPKDEEIAVDPVVNISEATVEKIESMEIDSEESTPAQEPMEEEESSDQLKS</sequence>
<feature type="compositionally biased region" description="Acidic residues" evidence="2">
    <location>
        <begin position="479"/>
        <end position="490"/>
    </location>
</feature>
<feature type="compositionally biased region" description="Acidic residues" evidence="2">
    <location>
        <begin position="376"/>
        <end position="388"/>
    </location>
</feature>
<dbReference type="AlphaFoldDB" id="A0A6V7M402"/>
<feature type="compositionally biased region" description="Basic and acidic residues" evidence="2">
    <location>
        <begin position="491"/>
        <end position="501"/>
    </location>
</feature>
<dbReference type="GO" id="GO:0030289">
    <property type="term" value="C:protein phosphatase 4 complex"/>
    <property type="evidence" value="ECO:0007669"/>
    <property type="project" value="InterPro"/>
</dbReference>
<dbReference type="GO" id="GO:0005634">
    <property type="term" value="C:nucleus"/>
    <property type="evidence" value="ECO:0007669"/>
    <property type="project" value="TreeGrafter"/>
</dbReference>
<dbReference type="Pfam" id="PF09184">
    <property type="entry name" value="PPP4R2"/>
    <property type="match status" value="1"/>
</dbReference>
<dbReference type="InterPro" id="IPR015267">
    <property type="entry name" value="PPP4R2"/>
</dbReference>
<feature type="region of interest" description="Disordered" evidence="2">
    <location>
        <begin position="447"/>
        <end position="526"/>
    </location>
</feature>
<evidence type="ECO:0008006" key="4">
    <source>
        <dbReference type="Google" id="ProtNLM"/>
    </source>
</evidence>
<dbReference type="PANTHER" id="PTHR16487">
    <property type="entry name" value="PPP4R2-RELATED PROTEIN"/>
    <property type="match status" value="1"/>
</dbReference>
<feature type="compositionally biased region" description="Acidic residues" evidence="2">
    <location>
        <begin position="559"/>
        <end position="571"/>
    </location>
</feature>
<dbReference type="GO" id="GO:0005737">
    <property type="term" value="C:cytoplasm"/>
    <property type="evidence" value="ECO:0007669"/>
    <property type="project" value="TreeGrafter"/>
</dbReference>
<evidence type="ECO:0000313" key="3">
    <source>
        <dbReference type="EMBL" id="CAD1582904.1"/>
    </source>
</evidence>
<dbReference type="GO" id="GO:0019888">
    <property type="term" value="F:protein phosphatase regulator activity"/>
    <property type="evidence" value="ECO:0007669"/>
    <property type="project" value="InterPro"/>
</dbReference>
<proteinExistence type="inferred from homology"/>
<evidence type="ECO:0000256" key="1">
    <source>
        <dbReference type="ARBA" id="ARBA00009207"/>
    </source>
</evidence>
<dbReference type="EMBL" id="CADCXW020000348">
    <property type="protein sequence ID" value="CAD1582904.1"/>
    <property type="molecule type" value="Genomic_DNA"/>
</dbReference>
<accession>A0A6V7M402</accession>
<feature type="region of interest" description="Disordered" evidence="2">
    <location>
        <begin position="334"/>
        <end position="435"/>
    </location>
</feature>
<feature type="region of interest" description="Disordered" evidence="2">
    <location>
        <begin position="237"/>
        <end position="305"/>
    </location>
</feature>
<dbReference type="PANTHER" id="PTHR16487:SF0">
    <property type="entry name" value="PROTEIN PHOSPHATASE 4 REGULATORY SUBUNIT 2-RELATED"/>
    <property type="match status" value="1"/>
</dbReference>
<organism evidence="3">
    <name type="scientific">Bracon brevicornis</name>
    <dbReference type="NCBI Taxonomy" id="1563983"/>
    <lineage>
        <taxon>Eukaryota</taxon>
        <taxon>Metazoa</taxon>
        <taxon>Ecdysozoa</taxon>
        <taxon>Arthropoda</taxon>
        <taxon>Hexapoda</taxon>
        <taxon>Insecta</taxon>
        <taxon>Pterygota</taxon>
        <taxon>Neoptera</taxon>
        <taxon>Endopterygota</taxon>
        <taxon>Hymenoptera</taxon>
        <taxon>Apocrita</taxon>
        <taxon>Ichneumonoidea</taxon>
        <taxon>Braconidae</taxon>
        <taxon>Braconinae</taxon>
        <taxon>Bracon</taxon>
    </lineage>
</organism>
<protein>
    <recommendedName>
        <fullName evidence="4">Serine/threonine-protein phosphatase 4 regulatory subunit 2</fullName>
    </recommendedName>
</protein>
<feature type="region of interest" description="Disordered" evidence="2">
    <location>
        <begin position="540"/>
        <end position="571"/>
    </location>
</feature>
<reference evidence="3" key="1">
    <citation type="submission" date="2020-07" db="EMBL/GenBank/DDBJ databases">
        <authorList>
            <person name="Ferguson B K."/>
        </authorList>
    </citation>
    <scope>NUCLEOTIDE SEQUENCE</scope>
    <source>
        <strain evidence="3">L06</strain>
    </source>
</reference>
<evidence type="ECO:0000256" key="2">
    <source>
        <dbReference type="SAM" id="MobiDB-lite"/>
    </source>
</evidence>
<feature type="region of interest" description="Disordered" evidence="2">
    <location>
        <begin position="135"/>
        <end position="171"/>
    </location>
</feature>
<feature type="compositionally biased region" description="Basic and acidic residues" evidence="2">
    <location>
        <begin position="467"/>
        <end position="478"/>
    </location>
</feature>
<feature type="compositionally biased region" description="Basic and acidic residues" evidence="2">
    <location>
        <begin position="280"/>
        <end position="305"/>
    </location>
</feature>
<comment type="similarity">
    <text evidence="1">Belongs to the PPP4R2 family.</text>
</comment>